<accession>A0A9Q1DJR2</accession>
<dbReference type="EMBL" id="JAFJMO010000007">
    <property type="protein sequence ID" value="KAJ8272314.1"/>
    <property type="molecule type" value="Genomic_DNA"/>
</dbReference>
<dbReference type="AlphaFoldDB" id="A0A9Q1DJR2"/>
<sequence>MVGIEGLSQTQCLLKRRINFTTRHILFVVLGPPSPEFSWTMTRPPRHLLPWLNACGVALVGPSCGLCWWSQLICEAGSRD</sequence>
<comment type="caution">
    <text evidence="1">The sequence shown here is derived from an EMBL/GenBank/DDBJ whole genome shotgun (WGS) entry which is preliminary data.</text>
</comment>
<organism evidence="1 2">
    <name type="scientific">Conger conger</name>
    <name type="common">Conger eel</name>
    <name type="synonym">Muraena conger</name>
    <dbReference type="NCBI Taxonomy" id="82655"/>
    <lineage>
        <taxon>Eukaryota</taxon>
        <taxon>Metazoa</taxon>
        <taxon>Chordata</taxon>
        <taxon>Craniata</taxon>
        <taxon>Vertebrata</taxon>
        <taxon>Euteleostomi</taxon>
        <taxon>Actinopterygii</taxon>
        <taxon>Neopterygii</taxon>
        <taxon>Teleostei</taxon>
        <taxon>Anguilliformes</taxon>
        <taxon>Congridae</taxon>
        <taxon>Conger</taxon>
    </lineage>
</organism>
<dbReference type="Proteomes" id="UP001152803">
    <property type="component" value="Unassembled WGS sequence"/>
</dbReference>
<proteinExistence type="predicted"/>
<evidence type="ECO:0000313" key="1">
    <source>
        <dbReference type="EMBL" id="KAJ8272314.1"/>
    </source>
</evidence>
<protein>
    <submittedName>
        <fullName evidence="1">Uncharacterized protein</fullName>
    </submittedName>
</protein>
<name>A0A9Q1DJR2_CONCO</name>
<reference evidence="1" key="1">
    <citation type="journal article" date="2023" name="Science">
        <title>Genome structures resolve the early diversification of teleost fishes.</title>
        <authorList>
            <person name="Parey E."/>
            <person name="Louis A."/>
            <person name="Montfort J."/>
            <person name="Bouchez O."/>
            <person name="Roques C."/>
            <person name="Iampietro C."/>
            <person name="Lluch J."/>
            <person name="Castinel A."/>
            <person name="Donnadieu C."/>
            <person name="Desvignes T."/>
            <person name="Floi Bucao C."/>
            <person name="Jouanno E."/>
            <person name="Wen M."/>
            <person name="Mejri S."/>
            <person name="Dirks R."/>
            <person name="Jansen H."/>
            <person name="Henkel C."/>
            <person name="Chen W.J."/>
            <person name="Zahm M."/>
            <person name="Cabau C."/>
            <person name="Klopp C."/>
            <person name="Thompson A.W."/>
            <person name="Robinson-Rechavi M."/>
            <person name="Braasch I."/>
            <person name="Lecointre G."/>
            <person name="Bobe J."/>
            <person name="Postlethwait J.H."/>
            <person name="Berthelot C."/>
            <person name="Roest Crollius H."/>
            <person name="Guiguen Y."/>
        </authorList>
    </citation>
    <scope>NUCLEOTIDE SEQUENCE</scope>
    <source>
        <strain evidence="1">Concon-B</strain>
    </source>
</reference>
<keyword evidence="2" id="KW-1185">Reference proteome</keyword>
<evidence type="ECO:0000313" key="2">
    <source>
        <dbReference type="Proteomes" id="UP001152803"/>
    </source>
</evidence>
<gene>
    <name evidence="1" type="ORF">COCON_G00111730</name>
</gene>